<feature type="active site" description="Proton acceptor" evidence="11 12">
    <location>
        <position position="154"/>
    </location>
</feature>
<feature type="domain" description="Ribosomal RNA methyltransferase FtsJ" evidence="13">
    <location>
        <begin position="23"/>
        <end position="195"/>
    </location>
</feature>
<feature type="binding site" evidence="11">
    <location>
        <position position="91"/>
    </location>
    <ligand>
        <name>S-adenosyl-L-methionine</name>
        <dbReference type="ChEBI" id="CHEBI:59789"/>
    </ligand>
</feature>
<evidence type="ECO:0000256" key="1">
    <source>
        <dbReference type="ARBA" id="ARBA00022552"/>
    </source>
</evidence>
<comment type="similarity">
    <text evidence="11">Belongs to the class I-like SAM-binding methyltransferase superfamily. RNA methyltransferase RlmE family.</text>
</comment>
<dbReference type="InterPro" id="IPR015507">
    <property type="entry name" value="rRNA-MeTfrase_E"/>
</dbReference>
<feature type="binding site" evidence="11">
    <location>
        <position position="55"/>
    </location>
    <ligand>
        <name>S-adenosyl-L-methionine</name>
        <dbReference type="ChEBI" id="CHEBI:59789"/>
    </ligand>
</feature>
<organism evidence="14 15">
    <name type="scientific">Candidatus Xenolissoclinum pacificiensis L6</name>
    <dbReference type="NCBI Taxonomy" id="1401685"/>
    <lineage>
        <taxon>Bacteria</taxon>
        <taxon>Pseudomonadati</taxon>
        <taxon>Pseudomonadota</taxon>
        <taxon>Alphaproteobacteria</taxon>
        <taxon>Rickettsiales</taxon>
        <taxon>Anaplasmataceae</taxon>
        <taxon>Candidatus Xenolissoclinum</taxon>
    </lineage>
</organism>
<dbReference type="InterPro" id="IPR002877">
    <property type="entry name" value="RNA_MeTrfase_FtsJ_dom"/>
</dbReference>
<evidence type="ECO:0000256" key="2">
    <source>
        <dbReference type="ARBA" id="ARBA00022603"/>
    </source>
</evidence>
<evidence type="ECO:0000256" key="5">
    <source>
        <dbReference type="ARBA" id="ARBA00037569"/>
    </source>
</evidence>
<dbReference type="Proteomes" id="UP000018951">
    <property type="component" value="Unassembled WGS sequence"/>
</dbReference>
<feature type="binding site" evidence="11">
    <location>
        <position position="57"/>
    </location>
    <ligand>
        <name>S-adenosyl-L-methionine</name>
        <dbReference type="ChEBI" id="CHEBI:59789"/>
    </ligand>
</feature>
<evidence type="ECO:0000256" key="4">
    <source>
        <dbReference type="ARBA" id="ARBA00022691"/>
    </source>
</evidence>
<keyword evidence="2 11" id="KW-0489">Methyltransferase</keyword>
<keyword evidence="11" id="KW-0963">Cytoplasm</keyword>
<evidence type="ECO:0000256" key="7">
    <source>
        <dbReference type="ARBA" id="ARBA00041129"/>
    </source>
</evidence>
<name>W2V0E3_9RICK</name>
<feature type="binding site" evidence="11">
    <location>
        <position position="75"/>
    </location>
    <ligand>
        <name>S-adenosyl-L-methionine</name>
        <dbReference type="ChEBI" id="CHEBI:59789"/>
    </ligand>
</feature>
<keyword evidence="3 11" id="KW-0808">Transferase</keyword>
<evidence type="ECO:0000256" key="11">
    <source>
        <dbReference type="HAMAP-Rule" id="MF_01547"/>
    </source>
</evidence>
<dbReference type="PANTHER" id="PTHR10920:SF18">
    <property type="entry name" value="RRNA METHYLTRANSFERASE 2, MITOCHONDRIAL"/>
    <property type="match status" value="1"/>
</dbReference>
<evidence type="ECO:0000313" key="14">
    <source>
        <dbReference type="EMBL" id="ETO91127.1"/>
    </source>
</evidence>
<dbReference type="InterPro" id="IPR029063">
    <property type="entry name" value="SAM-dependent_MTases_sf"/>
</dbReference>
<keyword evidence="15" id="KW-1185">Reference proteome</keyword>
<dbReference type="EC" id="2.1.1.166" evidence="6 11"/>
<evidence type="ECO:0000256" key="12">
    <source>
        <dbReference type="PIRSR" id="PIRSR005461-1"/>
    </source>
</evidence>
<evidence type="ECO:0000259" key="13">
    <source>
        <dbReference type="Pfam" id="PF01728"/>
    </source>
</evidence>
<dbReference type="Gene3D" id="3.40.50.150">
    <property type="entry name" value="Vaccinia Virus protein VP39"/>
    <property type="match status" value="1"/>
</dbReference>
<dbReference type="EMBL" id="AXCJ01000008">
    <property type="protein sequence ID" value="ETO91127.1"/>
    <property type="molecule type" value="Genomic_DNA"/>
</dbReference>
<accession>W2V0E3</accession>
<evidence type="ECO:0000256" key="6">
    <source>
        <dbReference type="ARBA" id="ARBA00038861"/>
    </source>
</evidence>
<dbReference type="AlphaFoldDB" id="W2V0E3"/>
<dbReference type="InterPro" id="IPR050082">
    <property type="entry name" value="RNA_methyltr_RlmE"/>
</dbReference>
<dbReference type="SUPFAM" id="SSF53335">
    <property type="entry name" value="S-adenosyl-L-methionine-dependent methyltransferases"/>
    <property type="match status" value="1"/>
</dbReference>
<dbReference type="PANTHER" id="PTHR10920">
    <property type="entry name" value="RIBOSOMAL RNA METHYLTRANSFERASE"/>
    <property type="match status" value="1"/>
</dbReference>
<reference evidence="14 15" key="1">
    <citation type="journal article" date="2013" name="PLoS ONE">
        <title>Bacterial endosymbiosis in a chordate host: long-term co-evolution and conservation of secondary metabolism.</title>
        <authorList>
            <person name="Kwan J.C."/>
            <person name="Schmidt E.W."/>
        </authorList>
    </citation>
    <scope>NUCLEOTIDE SEQUENCE [LARGE SCALE GENOMIC DNA]</scope>
    <source>
        <strain evidence="15">L6</strain>
    </source>
</reference>
<dbReference type="HAMAP" id="MF_01547">
    <property type="entry name" value="RNA_methyltr_E"/>
    <property type="match status" value="1"/>
</dbReference>
<comment type="function">
    <text evidence="5 11">Specifically methylates the uridine in position 2552 of 23S rRNA at the 2'-O position of the ribose in the fully assembled 50S ribosomal subunit.</text>
</comment>
<evidence type="ECO:0000256" key="10">
    <source>
        <dbReference type="ARBA" id="ARBA00048970"/>
    </source>
</evidence>
<keyword evidence="1 11" id="KW-0698">rRNA processing</keyword>
<dbReference type="GO" id="GO:0008650">
    <property type="term" value="F:rRNA (uridine-2'-O-)-methyltransferase activity"/>
    <property type="evidence" value="ECO:0007669"/>
    <property type="project" value="UniProtKB-UniRule"/>
</dbReference>
<comment type="catalytic activity">
    <reaction evidence="10 11">
        <text>uridine(2552) in 23S rRNA + S-adenosyl-L-methionine = 2'-O-methyluridine(2552) in 23S rRNA + S-adenosyl-L-homocysteine + H(+)</text>
        <dbReference type="Rhea" id="RHEA:42720"/>
        <dbReference type="Rhea" id="RHEA-COMP:10202"/>
        <dbReference type="Rhea" id="RHEA-COMP:10203"/>
        <dbReference type="ChEBI" id="CHEBI:15378"/>
        <dbReference type="ChEBI" id="CHEBI:57856"/>
        <dbReference type="ChEBI" id="CHEBI:59789"/>
        <dbReference type="ChEBI" id="CHEBI:65315"/>
        <dbReference type="ChEBI" id="CHEBI:74478"/>
        <dbReference type="EC" id="2.1.1.166"/>
    </reaction>
</comment>
<feature type="binding site" evidence="11">
    <location>
        <position position="114"/>
    </location>
    <ligand>
        <name>S-adenosyl-L-methionine</name>
        <dbReference type="ChEBI" id="CHEBI:59789"/>
    </ligand>
</feature>
<dbReference type="GO" id="GO:0005737">
    <property type="term" value="C:cytoplasm"/>
    <property type="evidence" value="ECO:0007669"/>
    <property type="project" value="UniProtKB-SubCell"/>
</dbReference>
<proteinExistence type="inferred from homology"/>
<sequence length="199" mass="22609">MSNKWINRHTNDYYVRESQRNGYRARSAFKLLEINTRFNIIKKGNYVLDLGAAPGSWSQIATGIVGSAGKVVAIDRLQMEPLNGVEILMFDLKNSIDEIHSILENQVFHAVLSDMAPDTIGNVFVDHINSLDLADIAVHFAQTFLVKNGNLIIKIFQGGREKEFINSVREVFKKVSFFKPKATRVSSKEIYVICQYLKR</sequence>
<dbReference type="STRING" id="1401685.P857_613"/>
<gene>
    <name evidence="11 14" type="primary">rlmE</name>
    <name evidence="11" type="synonym">ftsJ</name>
    <name evidence="11" type="synonym">rrmJ</name>
    <name evidence="14" type="ORF">P857_613</name>
</gene>
<evidence type="ECO:0000256" key="9">
    <source>
        <dbReference type="ARBA" id="ARBA00042745"/>
    </source>
</evidence>
<protein>
    <recommendedName>
        <fullName evidence="7 11">Ribosomal RNA large subunit methyltransferase E</fullName>
        <ecNumber evidence="6 11">2.1.1.166</ecNumber>
    </recommendedName>
    <alternativeName>
        <fullName evidence="9 11">23S rRNA Um2552 methyltransferase</fullName>
    </alternativeName>
    <alternativeName>
        <fullName evidence="8 11">rRNA (uridine-2'-O-)-methyltransferase</fullName>
    </alternativeName>
</protein>
<keyword evidence="4 11" id="KW-0949">S-adenosyl-L-methionine</keyword>
<comment type="subcellular location">
    <subcellularLocation>
        <location evidence="11">Cytoplasm</location>
    </subcellularLocation>
</comment>
<evidence type="ECO:0000256" key="3">
    <source>
        <dbReference type="ARBA" id="ARBA00022679"/>
    </source>
</evidence>
<evidence type="ECO:0000256" key="8">
    <source>
        <dbReference type="ARBA" id="ARBA00041995"/>
    </source>
</evidence>
<dbReference type="PATRIC" id="fig|1401685.3.peg.751"/>
<dbReference type="Pfam" id="PF01728">
    <property type="entry name" value="FtsJ"/>
    <property type="match status" value="1"/>
</dbReference>
<dbReference type="PIRSF" id="PIRSF005461">
    <property type="entry name" value="23S_rRNA_mtase"/>
    <property type="match status" value="1"/>
</dbReference>
<comment type="caution">
    <text evidence="14">The sequence shown here is derived from an EMBL/GenBank/DDBJ whole genome shotgun (WGS) entry which is preliminary data.</text>
</comment>
<evidence type="ECO:0000313" key="15">
    <source>
        <dbReference type="Proteomes" id="UP000018951"/>
    </source>
</evidence>